<dbReference type="AlphaFoldDB" id="A0AAN8URP2"/>
<dbReference type="EMBL" id="JBAMMX010000025">
    <property type="protein sequence ID" value="KAK6914863.1"/>
    <property type="molecule type" value="Genomic_DNA"/>
</dbReference>
<name>A0AAN8URP2_9MAGN</name>
<accession>A0AAN8URP2</accession>
<comment type="caution">
    <text evidence="1">The sequence shown here is derived from an EMBL/GenBank/DDBJ whole genome shotgun (WGS) entry which is preliminary data.</text>
</comment>
<dbReference type="Pfam" id="PF14223">
    <property type="entry name" value="Retrotran_gag_2"/>
    <property type="match status" value="1"/>
</dbReference>
<keyword evidence="2" id="KW-1185">Reference proteome</keyword>
<reference evidence="1 2" key="1">
    <citation type="submission" date="2023-12" db="EMBL/GenBank/DDBJ databases">
        <title>A high-quality genome assembly for Dillenia turbinata (Dilleniales).</title>
        <authorList>
            <person name="Chanderbali A."/>
        </authorList>
    </citation>
    <scope>NUCLEOTIDE SEQUENCE [LARGE SCALE GENOMIC DNA]</scope>
    <source>
        <strain evidence="1">LSX21</strain>
        <tissue evidence="1">Leaf</tissue>
    </source>
</reference>
<gene>
    <name evidence="1" type="ORF">RJ641_019980</name>
</gene>
<evidence type="ECO:0000313" key="1">
    <source>
        <dbReference type="EMBL" id="KAK6914863.1"/>
    </source>
</evidence>
<protein>
    <submittedName>
        <fullName evidence="1">Uncharacterized protein</fullName>
    </submittedName>
</protein>
<organism evidence="1 2">
    <name type="scientific">Dillenia turbinata</name>
    <dbReference type="NCBI Taxonomy" id="194707"/>
    <lineage>
        <taxon>Eukaryota</taxon>
        <taxon>Viridiplantae</taxon>
        <taxon>Streptophyta</taxon>
        <taxon>Embryophyta</taxon>
        <taxon>Tracheophyta</taxon>
        <taxon>Spermatophyta</taxon>
        <taxon>Magnoliopsida</taxon>
        <taxon>eudicotyledons</taxon>
        <taxon>Gunneridae</taxon>
        <taxon>Pentapetalae</taxon>
        <taxon>Dilleniales</taxon>
        <taxon>Dilleniaceae</taxon>
        <taxon>Dillenia</taxon>
    </lineage>
</organism>
<proteinExistence type="predicted"/>
<evidence type="ECO:0000313" key="2">
    <source>
        <dbReference type="Proteomes" id="UP001370490"/>
    </source>
</evidence>
<sequence>MSINYDYCRTLLDHPKENFNFDGSRTMHKHVTEMINIATKLESMGLKVNESFLVTFIMNSLPLQYCPFQINYNTIKDM</sequence>
<dbReference type="Proteomes" id="UP001370490">
    <property type="component" value="Unassembled WGS sequence"/>
</dbReference>